<dbReference type="Pfam" id="PF12166">
    <property type="entry name" value="Piezo_cap"/>
    <property type="match status" value="1"/>
</dbReference>
<dbReference type="InterPro" id="IPR029000">
    <property type="entry name" value="Cyclophilin-like_dom_sf"/>
</dbReference>
<feature type="region of interest" description="Disordered" evidence="25">
    <location>
        <begin position="2459"/>
        <end position="2497"/>
    </location>
</feature>
<dbReference type="SUPFAM" id="SSF50494">
    <property type="entry name" value="Trypsin-like serine proteases"/>
    <property type="match status" value="1"/>
</dbReference>
<keyword evidence="17 26" id="KW-0472">Membrane</keyword>
<evidence type="ECO:0000259" key="27">
    <source>
        <dbReference type="PROSITE" id="PS50072"/>
    </source>
</evidence>
<dbReference type="InterPro" id="IPR027272">
    <property type="entry name" value="Piezo"/>
</dbReference>
<feature type="transmembrane region" description="Helical" evidence="26">
    <location>
        <begin position="1818"/>
        <end position="1839"/>
    </location>
</feature>
<evidence type="ECO:0000256" key="25">
    <source>
        <dbReference type="SAM" id="MobiDB-lite"/>
    </source>
</evidence>
<evidence type="ECO:0000256" key="13">
    <source>
        <dbReference type="ARBA" id="ARBA00022825"/>
    </source>
</evidence>
<evidence type="ECO:0000256" key="23">
    <source>
        <dbReference type="ARBA" id="ARBA00070381"/>
    </source>
</evidence>
<dbReference type="PROSITE" id="PS00134">
    <property type="entry name" value="TRYPSIN_HIS"/>
    <property type="match status" value="1"/>
</dbReference>
<evidence type="ECO:0000256" key="15">
    <source>
        <dbReference type="ARBA" id="ARBA00023065"/>
    </source>
</evidence>
<feature type="transmembrane region" description="Helical" evidence="26">
    <location>
        <begin position="2708"/>
        <end position="2724"/>
    </location>
</feature>
<comment type="function">
    <text evidence="22">PPIases accelerate the folding of proteins. It catalyzes the cis-trans isomerization of proline imidic peptide bonds in oligopeptides. Acts on the folding of rhodopsin RH1 and RH2 (but not RH3) and is required for visual transduction.</text>
</comment>
<feature type="transmembrane region" description="Helical" evidence="26">
    <location>
        <begin position="2568"/>
        <end position="2590"/>
    </location>
</feature>
<dbReference type="Pfam" id="PF23188">
    <property type="entry name" value="THU_Piezo1"/>
    <property type="match status" value="1"/>
</dbReference>
<organism evidence="29 30">
    <name type="scientific">Temnothorax longispinosus</name>
    <dbReference type="NCBI Taxonomy" id="300112"/>
    <lineage>
        <taxon>Eukaryota</taxon>
        <taxon>Metazoa</taxon>
        <taxon>Ecdysozoa</taxon>
        <taxon>Arthropoda</taxon>
        <taxon>Hexapoda</taxon>
        <taxon>Insecta</taxon>
        <taxon>Pterygota</taxon>
        <taxon>Neoptera</taxon>
        <taxon>Endopterygota</taxon>
        <taxon>Hymenoptera</taxon>
        <taxon>Apocrita</taxon>
        <taxon>Aculeata</taxon>
        <taxon>Formicoidea</taxon>
        <taxon>Formicidae</taxon>
        <taxon>Myrmicinae</taxon>
        <taxon>Temnothorax</taxon>
    </lineage>
</organism>
<feature type="compositionally biased region" description="Basic and acidic residues" evidence="25">
    <location>
        <begin position="3175"/>
        <end position="3187"/>
    </location>
</feature>
<feature type="transmembrane region" description="Helical" evidence="26">
    <location>
        <begin position="1039"/>
        <end position="1059"/>
    </location>
</feature>
<dbReference type="PANTHER" id="PTHR47049">
    <property type="entry name" value="PIEZO-TYPE MECHANOSENSITIVE ION CHANNEL HOMOLOG"/>
    <property type="match status" value="1"/>
</dbReference>
<reference evidence="29 30" key="1">
    <citation type="journal article" date="2019" name="Philos. Trans. R. Soc. Lond., B, Biol. Sci.">
        <title>Ant behaviour and brain gene expression of defending hosts depend on the ecological success of the intruding social parasite.</title>
        <authorList>
            <person name="Kaur R."/>
            <person name="Stoldt M."/>
            <person name="Jongepier E."/>
            <person name="Feldmeyer B."/>
            <person name="Menzel F."/>
            <person name="Bornberg-Bauer E."/>
            <person name="Foitzik S."/>
        </authorList>
    </citation>
    <scope>NUCLEOTIDE SEQUENCE [LARGE SCALE GENOMIC DNA]</scope>
    <source>
        <tissue evidence="29">Whole body</tissue>
    </source>
</reference>
<keyword evidence="15" id="KW-0406">Ion transport</keyword>
<dbReference type="FunFam" id="2.40.10.10:FF:000036">
    <property type="entry name" value="Trypsin beta"/>
    <property type="match status" value="1"/>
</dbReference>
<dbReference type="Pfam" id="PF24874">
    <property type="entry name" value="Piezo_THU9_anchor"/>
    <property type="match status" value="1"/>
</dbReference>
<evidence type="ECO:0000256" key="6">
    <source>
        <dbReference type="ARBA" id="ARBA00013194"/>
    </source>
</evidence>
<dbReference type="FunFam" id="2.40.100.10:FF:000019">
    <property type="entry name" value="Peptidyl-prolyl cis-trans isomerase"/>
    <property type="match status" value="1"/>
</dbReference>
<feature type="transmembrane region" description="Helical" evidence="26">
    <location>
        <begin position="1627"/>
        <end position="1648"/>
    </location>
</feature>
<evidence type="ECO:0000313" key="29">
    <source>
        <dbReference type="EMBL" id="TGZ51137.1"/>
    </source>
</evidence>
<feature type="transmembrane region" description="Helical" evidence="26">
    <location>
        <begin position="1118"/>
        <end position="1140"/>
    </location>
</feature>
<keyword evidence="8" id="KW-1003">Cell membrane</keyword>
<feature type="transmembrane region" description="Helical" evidence="26">
    <location>
        <begin position="2370"/>
        <end position="2390"/>
    </location>
</feature>
<keyword evidence="12 24" id="KW-0378">Hydrolase</keyword>
<feature type="transmembrane region" description="Helical" evidence="26">
    <location>
        <begin position="923"/>
        <end position="945"/>
    </location>
</feature>
<dbReference type="GO" id="GO:0006508">
    <property type="term" value="P:proteolysis"/>
    <property type="evidence" value="ECO:0007669"/>
    <property type="project" value="UniProtKB-KW"/>
</dbReference>
<dbReference type="SMART" id="SM00020">
    <property type="entry name" value="Tryp_SPc"/>
    <property type="match status" value="1"/>
</dbReference>
<evidence type="ECO:0000256" key="26">
    <source>
        <dbReference type="SAM" id="Phobius"/>
    </source>
</evidence>
<evidence type="ECO:0000256" key="14">
    <source>
        <dbReference type="ARBA" id="ARBA00022989"/>
    </source>
</evidence>
<dbReference type="STRING" id="300112.A0A4S2KT01"/>
<evidence type="ECO:0000256" key="9">
    <source>
        <dbReference type="ARBA" id="ARBA00022670"/>
    </source>
</evidence>
<feature type="transmembrane region" description="Helical" evidence="26">
    <location>
        <begin position="1146"/>
        <end position="1164"/>
    </location>
</feature>
<dbReference type="GO" id="GO:0006457">
    <property type="term" value="P:protein folding"/>
    <property type="evidence" value="ECO:0007669"/>
    <property type="project" value="InterPro"/>
</dbReference>
<evidence type="ECO:0000256" key="19">
    <source>
        <dbReference type="ARBA" id="ARBA00023235"/>
    </source>
</evidence>
<keyword evidence="19" id="KW-0413">Isomerase</keyword>
<evidence type="ECO:0000313" key="30">
    <source>
        <dbReference type="Proteomes" id="UP000310200"/>
    </source>
</evidence>
<evidence type="ECO:0000256" key="7">
    <source>
        <dbReference type="ARBA" id="ARBA00022448"/>
    </source>
</evidence>
<evidence type="ECO:0000256" key="8">
    <source>
        <dbReference type="ARBA" id="ARBA00022475"/>
    </source>
</evidence>
<dbReference type="EMBL" id="QBLH01001787">
    <property type="protein sequence ID" value="TGZ51137.1"/>
    <property type="molecule type" value="Genomic_DNA"/>
</dbReference>
<sequence length="3187" mass="364205">MTYIPAYLFLSRWVDATRFELTRPDKLCWMLSYVAIKQQTALWKQQKNRLSMKETHGSPVSLMHVNGISHVVYASDQHLLYKEIPSRQKLSHEIDNSGRKYAHSPHITDLTAIDNTIYSSCGFGWNVNSWMFTNTGLVHQRTYDLPRSHRQPSCRCMSSTSLGPGRNLIATGLACGTIYVFDSRSRNNPIRHYRHHTLFTREIRLTMNTDYILSACADTVSVWDQRAGRIMKSITFPDETHRSIPCIPSIACINMRRDLVFVATRPRSWDSSQLHVLNPKDDFKLVKSYSSEHTKRITRVHLTHECLITSSKDGTVRISSLTDPPKPIATLCSELGGIYDMDYLNGTLAISGDGIEVWCPKLTCSTKRVQRNNNKWKKKHFCAGSILNERWIITAAHCVQAVSSANYISVKAGKHHILRNEPNEQTVKVSQGFVHEKYGGSVGPYDIGLLKLASPLKLTNRVQAIELASPESDPSGEAWLAGWGSTSKGYFPKMPEILQHVQKEYVDRDVCHESVVRLTGSSPVHETNVCTGPLYDEISACSGDSGGPLVSYNEQKPVLTGIVSWGIIPCGTPGAPSVYTRVSKFNDWIAQKISTVSASVSQFDRECVLDLEQSLGPVVRTASGRIQRYSAIPDSAETFRVTDQIYFDIMIDNHPVGRIVIGLFGDIAPKTVKNFITFATTGVAGKKYAGTKFHRVIKKFMIQGGDVENGDGTGSISIYGKYFDDETFEVKHSGPLFVSMANAGKNTNGCQFFITTIATPWLDDHHTAFGKVVSGEAVVFKIEQIKTDSDDIPLVPVIIYDSGILPTEPFTISDNPYEVKGHPDSSRHDEILVERSPSQGCSTSEFMEKLFRHIGLVRLDSASVWEVFYWLAPEFIVLPTVLAIYFISRFLTQRRISDEEEEAALHQENNPQQQKTDDNTTKIINFLGSIGTYVVLASLCCVAALKPSIEAAFYFLVFLGAATCWACNRELRKGFAVICRIIMVIVIVHIVMLLAYQNEWPQEIIPVSGTWSRYLALTAVYHTNCTDPRDVEYTDDADWLIYGYALRLFWLYYILALQAQFLSSKPLMRFGSGRAGLLQDSTTGSIIVNQDGQQDDNIQMQSLSEGTPDETPGVVEQIIMAVYSIFQLIVNSSYLATNIIMMTWSIMYHSWTTFVLLLWALILWMVPNKRASMMKCSPFIVFYATLLLLGQYVYSMDLTDEELPRVVSGVKISEIGFSKADELGRWHLIVKCLFISMFWITMRQYMAERKQQRRSSALRDMVAPLHVSVSTATTAMSHEAPEIKSKFMKDVGKLLQDLLTRFWIAVVAIMLFICGITGERMTMFRIVYMSLFLIFNDVHILGNCHWIFDGHADPRLHLSISELPKILGVSRYRSRFANGHWVGNLRDQSPVCEIVDANIFRYHHISSPTDVTLAEDEKHTMYTLKQLKQMSKLERIALLRNVTKHLINFYNYTWLFLEIHMQKIVFISFVLLCINDVCAINFVFIVAVVIMINFKRNIQINSINVMAAIVSLLIVTKMLYQIKYINHDNWNVNCTIDEGHQQYTSNNTVYNIAEWFGMRKAIPGGLPDLLKGYIGIVTVTTFRKIIRIRQWFYRHNKGEALDTPQVMFPSITRMDADKGIPECLKFLFNYGFYKFGLEMCLIGIVTLIGTRLDFYSVLYSMWLLLFFSLKRKTVARIWPCFRTFAIILLPIQYAIVVAPPSWLCIDYPWNNSEVMRRLQEWMYLPDPDFPPNSRKLICDFILLMMIVRQSLRPGKEFVAGHNYSVFQDMEKPNFVNPVKDYVSHIHSWLDVIKRGGMMSLMWVTLSIMFLAGTKRTNLFSLGYLIGAFIFLWQGSNFYLRPMKTILKWWNMLIGYNVIVIFSKALLQGVGCVLIKDLERSACWLVQLLGIACLKKFKSSTELMLDPAKCSVTSEDIGMVWDGLCFAFLLMQKRLFKSYYFFHIVDETKAMSILASRGAELLEELHQKRIEIQENIEKTVLEKLKFKMDKIKANQQRIQGPSYKEPQTHKVDELYPGTRPLYKIRSPKTNREAIRSGDYYMFDDLDDDDVTDLIPVSEIEKKEKERRREHEQRGRRMTVSELMNTLIKTDIEVATHVAMYGGTEKDALRLRRRSVPLTRKKSSMSYLSARSETDTAMATDGPDRTSLTSVEMETEEKDATDLAKTPEPSDTEDEKIEDKDDKKEEEQKKVSFSTYFKFLLVMINSTLTSMTKYLNRFSHDYRYIRKVLAKEKKDLKAKPDFKMGTRLGINQMWQPIPLMQERSATNGNTEEQYDPGEGPSQPEQQGESTLFSQALAVKQDEETGELSEVDQPPIIQLAASIWFGILAHSSLLCYFMVFLHQIKNASVLSTPLPLMVFLWGSLTIPRPSKTFWVTMIAYIEAIVIIKCIFQLELIPWNQKAQINHPLYEPRIIGVLKRANYALWDLLLLLMLFFHRFMLKSLGQWTSASLKPRKIILTQLTAVPSKPPPSDKEQEESDKQEETDSHAEVKAEIKESERRSLSIHALGDADGSPPITDENKKLVAVQGQEHPRSKFSKTDAMNMAVTKHAEPMKSFFKRIIDPAGKEKTNVYAYMFLCDFFNFLLLIFGFSAFGTQQGDGGVTAYLQENRVPMPFLLMLLLQFALIVIDRALFLRKSIVGKLIFQYCLVFGIHLWMFFILPSVTDRQFNDNIFPQIWYMVKCFYLLLAAYQLRQGYPTRILGNFLCKKYSIVNYVLFKGFMLIPFLFELRAVMDWIWTDTSMSVMDWFKMEDIFASIYQIKCMRGVESDFPQPRGEKKKQMSKYLVGGSCLLLIIGLIWFPLLLFALGSTVGTSNLPYDVSMKIRIGPYDPIYSMSAQGSSIVEYTEKQYKNLTTDLYGTEKSAVTFFENYIYSDVAAVRFGTFSGKLWDISPPDKERLKTELASNTTKVTVHVEWTVSRRTDAKDASGITTTVRDIELEPFVNGQFNPIRQTLVDMLSEDSGATNATIVLKSAFPKFLKVTARDTKVVPQLMQPLKLPRNPSDKEDSYLYRNMSVQLSTNKSCCAHQQWWMVREVCTDSAYTDFLSRIPLNNCTNIMMFLFNDKAFPEGLSFISGFGILGLYTTAVIVISQMMRKIVSDMAPKIMFDDLPYVDRILRLCLDVYLVRESGDLCLEEDLFAKLIFLYRSPETLIRWTRPPEEGERTDNEDEEGEEIADEERRQAEPSSHRD</sequence>
<evidence type="ECO:0000256" key="3">
    <source>
        <dbReference type="ARBA" id="ARBA00004651"/>
    </source>
</evidence>
<evidence type="ECO:0000256" key="16">
    <source>
        <dbReference type="ARBA" id="ARBA00023110"/>
    </source>
</evidence>
<dbReference type="PROSITE" id="PS50072">
    <property type="entry name" value="CSA_PPIASE_2"/>
    <property type="match status" value="1"/>
</dbReference>
<feature type="transmembrane region" description="Helical" evidence="26">
    <location>
        <begin position="1298"/>
        <end position="1318"/>
    </location>
</feature>
<dbReference type="FunFam" id="2.40.10.10:FF:000068">
    <property type="entry name" value="transmembrane protease serine 2"/>
    <property type="match status" value="1"/>
</dbReference>
<proteinExistence type="inferred from homology"/>
<dbReference type="PRINTS" id="PR00153">
    <property type="entry name" value="CSAPPISMRASE"/>
</dbReference>
<dbReference type="InterPro" id="IPR001680">
    <property type="entry name" value="WD40_rpt"/>
</dbReference>
<feature type="transmembrane region" description="Helical" evidence="26">
    <location>
        <begin position="867"/>
        <end position="887"/>
    </location>
</feature>
<evidence type="ECO:0000256" key="12">
    <source>
        <dbReference type="ARBA" id="ARBA00022801"/>
    </source>
</evidence>
<feature type="transmembrane region" description="Helical" evidence="26">
    <location>
        <begin position="2610"/>
        <end position="2630"/>
    </location>
</feature>
<feature type="transmembrane region" description="Helical" evidence="26">
    <location>
        <begin position="2639"/>
        <end position="2657"/>
    </location>
</feature>
<keyword evidence="14 26" id="KW-1133">Transmembrane helix</keyword>
<evidence type="ECO:0000256" key="1">
    <source>
        <dbReference type="ARBA" id="ARBA00000971"/>
    </source>
</evidence>
<dbReference type="Gene3D" id="2.130.10.10">
    <property type="entry name" value="YVTN repeat-like/Quinoprotein amine dehydrogenase"/>
    <property type="match status" value="1"/>
</dbReference>
<name>A0A4S2KT01_9HYME</name>
<dbReference type="InterPro" id="IPR018114">
    <property type="entry name" value="TRYPSIN_HIS"/>
</dbReference>
<gene>
    <name evidence="29" type="ORF">DBV15_09633</name>
</gene>
<dbReference type="InterPro" id="IPR056768">
    <property type="entry name" value="THU_Piezo"/>
</dbReference>
<dbReference type="Gene3D" id="2.40.10.10">
    <property type="entry name" value="Trypsin-like serine proteases"/>
    <property type="match status" value="1"/>
</dbReference>
<feature type="transmembrane region" description="Helical" evidence="26">
    <location>
        <begin position="2781"/>
        <end position="2804"/>
    </location>
</feature>
<keyword evidence="11" id="KW-0732">Signal</keyword>
<evidence type="ECO:0000256" key="22">
    <source>
        <dbReference type="ARBA" id="ARBA00056644"/>
    </source>
</evidence>
<dbReference type="PROSITE" id="PS00170">
    <property type="entry name" value="CSA_PPIASE_1"/>
    <property type="match status" value="1"/>
</dbReference>
<dbReference type="InterPro" id="IPR036322">
    <property type="entry name" value="WD40_repeat_dom_sf"/>
</dbReference>
<evidence type="ECO:0000256" key="20">
    <source>
        <dbReference type="ARBA" id="ARBA00023303"/>
    </source>
</evidence>
<comment type="subcellular location">
    <subcellularLocation>
        <location evidence="3">Cell membrane</location>
        <topology evidence="3">Multi-pass membrane protein</topology>
    </subcellularLocation>
    <subcellularLocation>
        <location evidence="2">Secreted</location>
        <location evidence="2">Extracellular space</location>
    </subcellularLocation>
</comment>
<evidence type="ECO:0000256" key="5">
    <source>
        <dbReference type="ARBA" id="ARBA00007821"/>
    </source>
</evidence>
<dbReference type="GO" id="GO:0005886">
    <property type="term" value="C:plasma membrane"/>
    <property type="evidence" value="ECO:0007669"/>
    <property type="project" value="UniProtKB-SubCell"/>
</dbReference>
<dbReference type="Pfam" id="PF00089">
    <property type="entry name" value="Trypsin"/>
    <property type="match status" value="1"/>
</dbReference>
<dbReference type="EC" id="5.2.1.8" evidence="6"/>
<feature type="transmembrane region" description="Helical" evidence="26">
    <location>
        <begin position="1654"/>
        <end position="1669"/>
    </location>
</feature>
<evidence type="ECO:0000256" key="4">
    <source>
        <dbReference type="ARBA" id="ARBA00007365"/>
    </source>
</evidence>
<comment type="similarity">
    <text evidence="5">Belongs to the PIEZO (TC 1.A.75) family.</text>
</comment>
<keyword evidence="9 24" id="KW-0645">Protease</keyword>
<feature type="transmembrane region" description="Helical" evidence="26">
    <location>
        <begin position="1681"/>
        <end position="1702"/>
    </location>
</feature>
<evidence type="ECO:0000256" key="24">
    <source>
        <dbReference type="RuleBase" id="RU363034"/>
    </source>
</evidence>
<feature type="transmembrane region" description="Helical" evidence="26">
    <location>
        <begin position="2316"/>
        <end position="2338"/>
    </location>
</feature>
<dbReference type="Pfam" id="PF15917">
    <property type="entry name" value="Piezo_TM25-28"/>
    <property type="match status" value="1"/>
</dbReference>
<dbReference type="InterPro" id="IPR015943">
    <property type="entry name" value="WD40/YVTN_repeat-like_dom_sf"/>
</dbReference>
<dbReference type="InterPro" id="IPR001254">
    <property type="entry name" value="Trypsin_dom"/>
</dbReference>
<dbReference type="GO" id="GO:0004252">
    <property type="term" value="F:serine-type endopeptidase activity"/>
    <property type="evidence" value="ECO:0007669"/>
    <property type="project" value="InterPro"/>
</dbReference>
<evidence type="ECO:0000256" key="10">
    <source>
        <dbReference type="ARBA" id="ARBA00022692"/>
    </source>
</evidence>
<dbReference type="SUPFAM" id="SSF50891">
    <property type="entry name" value="Cyclophilin-like"/>
    <property type="match status" value="1"/>
</dbReference>
<dbReference type="InterPro" id="IPR056770">
    <property type="entry name" value="Piezo_THU9_anchor"/>
</dbReference>
<evidence type="ECO:0000259" key="28">
    <source>
        <dbReference type="PROSITE" id="PS50240"/>
    </source>
</evidence>
<dbReference type="InterPro" id="IPR009003">
    <property type="entry name" value="Peptidase_S1_PA"/>
</dbReference>
<feature type="transmembrane region" description="Helical" evidence="26">
    <location>
        <begin position="1176"/>
        <end position="1194"/>
    </location>
</feature>
<keyword evidence="13 24" id="KW-0720">Serine protease</keyword>
<feature type="transmembrane region" description="Helical" evidence="26">
    <location>
        <begin position="1851"/>
        <end position="1874"/>
    </location>
</feature>
<dbReference type="Proteomes" id="UP000310200">
    <property type="component" value="Unassembled WGS sequence"/>
</dbReference>
<dbReference type="GO" id="GO:0008381">
    <property type="term" value="F:mechanosensitive monoatomic ion channel activity"/>
    <property type="evidence" value="ECO:0007669"/>
    <property type="project" value="InterPro"/>
</dbReference>
<dbReference type="InterPro" id="IPR033116">
    <property type="entry name" value="TRYPSIN_SER"/>
</dbReference>
<dbReference type="Gene3D" id="2.40.100.10">
    <property type="entry name" value="Cyclophilin-like"/>
    <property type="match status" value="1"/>
</dbReference>
<protein>
    <recommendedName>
        <fullName evidence="23">Peptidyl-prolyl cis-trans isomerase, rhodopsin-specific isozyme</fullName>
        <ecNumber evidence="6">5.2.1.8</ecNumber>
    </recommendedName>
    <alternativeName>
        <fullName evidence="21">Rotamase</fullName>
    </alternativeName>
</protein>
<keyword evidence="18" id="KW-1015">Disulfide bond</keyword>
<dbReference type="InterPro" id="IPR056769">
    <property type="entry name" value="Piezo_TM1-24"/>
</dbReference>
<dbReference type="GO" id="GO:0005576">
    <property type="term" value="C:extracellular region"/>
    <property type="evidence" value="ECO:0007669"/>
    <property type="project" value="UniProtKB-SubCell"/>
</dbReference>
<keyword evidence="20" id="KW-0407">Ion channel</keyword>
<dbReference type="GO" id="GO:0003755">
    <property type="term" value="F:peptidyl-prolyl cis-trans isomerase activity"/>
    <property type="evidence" value="ECO:0007669"/>
    <property type="project" value="UniProtKB-KW"/>
</dbReference>
<feature type="transmembrane region" description="Helical" evidence="26">
    <location>
        <begin position="3067"/>
        <end position="3088"/>
    </location>
</feature>
<dbReference type="Pfam" id="PF00160">
    <property type="entry name" value="Pro_isomerase"/>
    <property type="match status" value="1"/>
</dbReference>
<dbReference type="InterPro" id="IPR043504">
    <property type="entry name" value="Peptidase_S1_PA_chymotrypsin"/>
</dbReference>
<feature type="transmembrane region" description="Helical" evidence="26">
    <location>
        <begin position="2344"/>
        <end position="2363"/>
    </location>
</feature>
<feature type="domain" description="PPIase cyclophilin-type" evidence="27">
    <location>
        <begin position="646"/>
        <end position="804"/>
    </location>
</feature>
<feature type="domain" description="Peptidase S1" evidence="28">
    <location>
        <begin position="343"/>
        <end position="594"/>
    </location>
</feature>
<keyword evidence="30" id="KW-1185">Reference proteome</keyword>
<evidence type="ECO:0000256" key="18">
    <source>
        <dbReference type="ARBA" id="ARBA00023157"/>
    </source>
</evidence>
<dbReference type="SUPFAM" id="SSF50978">
    <property type="entry name" value="WD40 repeat-like"/>
    <property type="match status" value="1"/>
</dbReference>
<dbReference type="CDD" id="cd00190">
    <property type="entry name" value="Tryp_SPc"/>
    <property type="match status" value="1"/>
</dbReference>
<feature type="region of interest" description="Disordered" evidence="25">
    <location>
        <begin position="3153"/>
        <end position="3187"/>
    </location>
</feature>
<feature type="region of interest" description="Disordered" evidence="25">
    <location>
        <begin position="2265"/>
        <end position="2284"/>
    </location>
</feature>
<evidence type="ECO:0000256" key="2">
    <source>
        <dbReference type="ARBA" id="ARBA00004239"/>
    </source>
</evidence>
<feature type="compositionally biased region" description="Acidic residues" evidence="25">
    <location>
        <begin position="3163"/>
        <end position="3174"/>
    </location>
</feature>
<dbReference type="InterPro" id="IPR020892">
    <property type="entry name" value="Cyclophilin-type_PPIase_CS"/>
</dbReference>
<feature type="transmembrane region" description="Helical" evidence="26">
    <location>
        <begin position="951"/>
        <end position="968"/>
    </location>
</feature>
<comment type="caution">
    <text evidence="29">The sequence shown here is derived from an EMBL/GenBank/DDBJ whole genome shotgun (WGS) entry which is preliminary data.</text>
</comment>
<evidence type="ECO:0000256" key="21">
    <source>
        <dbReference type="ARBA" id="ARBA00029569"/>
    </source>
</evidence>
<feature type="transmembrane region" description="Helical" evidence="26">
    <location>
        <begin position="1464"/>
        <end position="1492"/>
    </location>
</feature>
<evidence type="ECO:0000256" key="11">
    <source>
        <dbReference type="ARBA" id="ARBA00022729"/>
    </source>
</evidence>
<dbReference type="PROSITE" id="PS00135">
    <property type="entry name" value="TRYPSIN_SER"/>
    <property type="match status" value="1"/>
</dbReference>
<comment type="catalytic activity">
    <reaction evidence="1">
        <text>[protein]-peptidylproline (omega=180) = [protein]-peptidylproline (omega=0)</text>
        <dbReference type="Rhea" id="RHEA:16237"/>
        <dbReference type="Rhea" id="RHEA-COMP:10747"/>
        <dbReference type="Rhea" id="RHEA-COMP:10748"/>
        <dbReference type="ChEBI" id="CHEBI:83833"/>
        <dbReference type="ChEBI" id="CHEBI:83834"/>
        <dbReference type="EC" id="5.2.1.8"/>
    </reaction>
</comment>
<feature type="transmembrane region" description="Helical" evidence="26">
    <location>
        <begin position="1226"/>
        <end position="1246"/>
    </location>
</feature>
<feature type="transmembrane region" description="Helical" evidence="26">
    <location>
        <begin position="2419"/>
        <end position="2437"/>
    </location>
</feature>
<comment type="similarity">
    <text evidence="4">Belongs to the cyclophilin-type PPIase family.</text>
</comment>
<dbReference type="PANTHER" id="PTHR47049:SF2">
    <property type="entry name" value="PIEZO-TYPE MECHANOSENSITIVE ION CHANNEL HOMOLOG"/>
    <property type="match status" value="1"/>
</dbReference>
<keyword evidence="10 26" id="KW-0812">Transmembrane</keyword>
<feature type="compositionally biased region" description="Polar residues" evidence="25">
    <location>
        <begin position="2122"/>
        <end position="2135"/>
    </location>
</feature>
<feature type="transmembrane region" description="Helical" evidence="26">
    <location>
        <begin position="2669"/>
        <end position="2687"/>
    </location>
</feature>
<dbReference type="Pfam" id="PF24871">
    <property type="entry name" value="Piezo_TM1-24"/>
    <property type="match status" value="1"/>
</dbReference>
<keyword evidence="16" id="KW-0697">Rotamase</keyword>
<feature type="transmembrane region" description="Helical" evidence="26">
    <location>
        <begin position="1498"/>
        <end position="1520"/>
    </location>
</feature>
<accession>A0A4S2KT01</accession>
<dbReference type="InterPro" id="IPR031334">
    <property type="entry name" value="Piezo_cap_dom"/>
</dbReference>
<dbReference type="PROSITE" id="PS50240">
    <property type="entry name" value="TRYPSIN_DOM"/>
    <property type="match status" value="1"/>
</dbReference>
<feature type="transmembrane region" description="Helical" evidence="26">
    <location>
        <begin position="975"/>
        <end position="996"/>
    </location>
</feature>
<evidence type="ECO:0000256" key="17">
    <source>
        <dbReference type="ARBA" id="ARBA00023136"/>
    </source>
</evidence>
<dbReference type="InterPro" id="IPR031805">
    <property type="entry name" value="Piezo_TM25-28"/>
</dbReference>
<feature type="region of interest" description="Disordered" evidence="25">
    <location>
        <begin position="2120"/>
        <end position="2183"/>
    </location>
</feature>
<dbReference type="InterPro" id="IPR002130">
    <property type="entry name" value="Cyclophilin-type_PPIase_dom"/>
</dbReference>
<dbReference type="SMART" id="SM00320">
    <property type="entry name" value="WD40"/>
    <property type="match status" value="4"/>
</dbReference>
<keyword evidence="7" id="KW-0813">Transport</keyword>
<feature type="compositionally biased region" description="Basic and acidic residues" evidence="25">
    <location>
        <begin position="2478"/>
        <end position="2497"/>
    </location>
</feature>